<proteinExistence type="predicted"/>
<evidence type="ECO:0000313" key="2">
    <source>
        <dbReference type="EMBL" id="KAH1038646.1"/>
    </source>
</evidence>
<dbReference type="EMBL" id="JAIQCV010000012">
    <property type="protein sequence ID" value="KAH1038646.1"/>
    <property type="molecule type" value="Genomic_DNA"/>
</dbReference>
<dbReference type="InterPro" id="IPR036691">
    <property type="entry name" value="Endo/exonu/phosph_ase_sf"/>
</dbReference>
<dbReference type="AlphaFoldDB" id="A0A9D3UDH8"/>
<evidence type="ECO:0000313" key="3">
    <source>
        <dbReference type="Proteomes" id="UP000828251"/>
    </source>
</evidence>
<comment type="caution">
    <text evidence="2">The sequence shown here is derived from an EMBL/GenBank/DDBJ whole genome shotgun (WGS) entry which is preliminary data.</text>
</comment>
<dbReference type="Pfam" id="PF03372">
    <property type="entry name" value="Exo_endo_phos"/>
    <property type="match status" value="1"/>
</dbReference>
<sequence length="531" mass="59831">MVVPAATTVTLGRNLNQILDLGCWESINPGEDRRILGILVVISNDNSILTNLKFKTVSSEVGNAGDHFDSKLQADILDNIKAHFNPVFEGPVEVEVQLTDNILDHGKHSPVTFKNFSNSLNQSKGHTFESMSAVDSMKEVAKLISSNLSNEAEIEVLAEPVPSGLSDPCAKFPRIFHEYNMEHKPDIVSLLETRFSGSKADKIITKLGFQFSNRLEAIGYAESIWIGWNKSIRVEIIRNHPQFIFTQVWLNSSTNPILIGFVYGSSNRQKRKDLWYDLRVTIPDGQTLWMVIGDFNAILSSNEKTGGLSIGKRCPQFGNFVDLANLHNLGFKGPPFTWHKGNLFERLDRTLGNKAWVNFFPNSLITHLPRIKSDHRPLLFSLNPCFTLPKGRPFRFLAGWVEHPDFDNFNSFGDWLYDPEAIELKASNFFQKLYGDDPGPMRSLPPNRFLQLASTDIDFLGRVVTDDEIKRAMFDMTLLKAPGSDGFHAIFFKKQWGTIGPTVCNWVKMVFNGRDIDSGLNNTLIVLIPKI</sequence>
<dbReference type="PANTHER" id="PTHR33710:SF77">
    <property type="entry name" value="DNASE I-LIKE SUPERFAMILY PROTEIN"/>
    <property type="match status" value="1"/>
</dbReference>
<dbReference type="Proteomes" id="UP000828251">
    <property type="component" value="Unassembled WGS sequence"/>
</dbReference>
<reference evidence="2 3" key="1">
    <citation type="journal article" date="2021" name="Plant Biotechnol. J.">
        <title>Multi-omics assisted identification of the key and species-specific regulatory components of drought-tolerant mechanisms in Gossypium stocksii.</title>
        <authorList>
            <person name="Yu D."/>
            <person name="Ke L."/>
            <person name="Zhang D."/>
            <person name="Wu Y."/>
            <person name="Sun Y."/>
            <person name="Mei J."/>
            <person name="Sun J."/>
            <person name="Sun Y."/>
        </authorList>
    </citation>
    <scope>NUCLEOTIDE SEQUENCE [LARGE SCALE GENOMIC DNA]</scope>
    <source>
        <strain evidence="3">cv. E1</strain>
        <tissue evidence="2">Leaf</tissue>
    </source>
</reference>
<dbReference type="SUPFAM" id="SSF56219">
    <property type="entry name" value="DNase I-like"/>
    <property type="match status" value="1"/>
</dbReference>
<feature type="domain" description="Endonuclease/exonuclease/phosphatase" evidence="1">
    <location>
        <begin position="182"/>
        <end position="375"/>
    </location>
</feature>
<dbReference type="PANTHER" id="PTHR33710">
    <property type="entry name" value="BNAC02G09200D PROTEIN"/>
    <property type="match status" value="1"/>
</dbReference>
<dbReference type="OrthoDB" id="1002131at2759"/>
<accession>A0A9D3UDH8</accession>
<protein>
    <recommendedName>
        <fullName evidence="1">Endonuclease/exonuclease/phosphatase domain-containing protein</fullName>
    </recommendedName>
</protein>
<name>A0A9D3UDH8_9ROSI</name>
<dbReference type="GO" id="GO:0003824">
    <property type="term" value="F:catalytic activity"/>
    <property type="evidence" value="ECO:0007669"/>
    <property type="project" value="InterPro"/>
</dbReference>
<dbReference type="InterPro" id="IPR005135">
    <property type="entry name" value="Endo/exonuclease/phosphatase"/>
</dbReference>
<organism evidence="2 3">
    <name type="scientific">Gossypium stocksii</name>
    <dbReference type="NCBI Taxonomy" id="47602"/>
    <lineage>
        <taxon>Eukaryota</taxon>
        <taxon>Viridiplantae</taxon>
        <taxon>Streptophyta</taxon>
        <taxon>Embryophyta</taxon>
        <taxon>Tracheophyta</taxon>
        <taxon>Spermatophyta</taxon>
        <taxon>Magnoliopsida</taxon>
        <taxon>eudicotyledons</taxon>
        <taxon>Gunneridae</taxon>
        <taxon>Pentapetalae</taxon>
        <taxon>rosids</taxon>
        <taxon>malvids</taxon>
        <taxon>Malvales</taxon>
        <taxon>Malvaceae</taxon>
        <taxon>Malvoideae</taxon>
        <taxon>Gossypium</taxon>
    </lineage>
</organism>
<gene>
    <name evidence="2" type="ORF">J1N35_040389</name>
</gene>
<keyword evidence="3" id="KW-1185">Reference proteome</keyword>
<evidence type="ECO:0000259" key="1">
    <source>
        <dbReference type="Pfam" id="PF03372"/>
    </source>
</evidence>
<dbReference type="Gene3D" id="3.60.10.10">
    <property type="entry name" value="Endonuclease/exonuclease/phosphatase"/>
    <property type="match status" value="1"/>
</dbReference>